<dbReference type="Proteomes" id="UP000218418">
    <property type="component" value="Chromosome"/>
</dbReference>
<keyword evidence="8" id="KW-0805">Transcription regulation</keyword>
<dbReference type="Gene3D" id="3.40.640.10">
    <property type="entry name" value="Type I PLP-dependent aspartate aminotransferase-like (Major domain)"/>
    <property type="match status" value="1"/>
</dbReference>
<dbReference type="InterPro" id="IPR004839">
    <property type="entry name" value="Aminotransferase_I/II_large"/>
</dbReference>
<dbReference type="CDD" id="cd00609">
    <property type="entry name" value="AAT_like"/>
    <property type="match status" value="1"/>
</dbReference>
<dbReference type="GO" id="GO:0003700">
    <property type="term" value="F:DNA-binding transcription factor activity"/>
    <property type="evidence" value="ECO:0007669"/>
    <property type="project" value="InterPro"/>
</dbReference>
<dbReference type="OrthoDB" id="9802328at2"/>
<evidence type="ECO:0000256" key="2">
    <source>
        <dbReference type="ARBA" id="ARBA00005384"/>
    </source>
</evidence>
<evidence type="ECO:0000256" key="7">
    <source>
        <dbReference type="ARBA" id="ARBA00022898"/>
    </source>
</evidence>
<evidence type="ECO:0000256" key="8">
    <source>
        <dbReference type="ARBA" id="ARBA00023015"/>
    </source>
</evidence>
<keyword evidence="13" id="KW-1185">Reference proteome</keyword>
<evidence type="ECO:0000313" key="12">
    <source>
        <dbReference type="EMBL" id="BAY80886.1"/>
    </source>
</evidence>
<dbReference type="Gene3D" id="1.10.10.10">
    <property type="entry name" value="Winged helix-like DNA-binding domain superfamily/Winged helix DNA-binding domain"/>
    <property type="match status" value="1"/>
</dbReference>
<reference evidence="12 13" key="1">
    <citation type="submission" date="2017-06" db="EMBL/GenBank/DDBJ databases">
        <title>Genome sequencing of cyanobaciteial culture collection at National Institute for Environmental Studies (NIES).</title>
        <authorList>
            <person name="Hirose Y."/>
            <person name="Shimura Y."/>
            <person name="Fujisawa T."/>
            <person name="Nakamura Y."/>
            <person name="Kawachi M."/>
        </authorList>
    </citation>
    <scope>NUCLEOTIDE SEQUENCE [LARGE SCALE GENOMIC DNA]</scope>
    <source>
        <strain evidence="12 13">NIES-267</strain>
    </source>
</reference>
<dbReference type="GO" id="GO:0008483">
    <property type="term" value="F:transaminase activity"/>
    <property type="evidence" value="ECO:0007669"/>
    <property type="project" value="UniProtKB-KW"/>
</dbReference>
<keyword evidence="7" id="KW-0663">Pyridoxal phosphate</keyword>
<dbReference type="Gene3D" id="3.90.1150.10">
    <property type="entry name" value="Aspartate Aminotransferase, domain 1"/>
    <property type="match status" value="1"/>
</dbReference>
<dbReference type="AlphaFoldDB" id="A0A1Z4LI21"/>
<evidence type="ECO:0000313" key="13">
    <source>
        <dbReference type="Proteomes" id="UP000218418"/>
    </source>
</evidence>
<keyword evidence="5" id="KW-0032">Aminotransferase</keyword>
<organism evidence="12 13">
    <name type="scientific">Calothrix parasitica NIES-267</name>
    <dbReference type="NCBI Taxonomy" id="1973488"/>
    <lineage>
        <taxon>Bacteria</taxon>
        <taxon>Bacillati</taxon>
        <taxon>Cyanobacteriota</taxon>
        <taxon>Cyanophyceae</taxon>
        <taxon>Nostocales</taxon>
        <taxon>Calotrichaceae</taxon>
        <taxon>Calothrix</taxon>
    </lineage>
</organism>
<evidence type="ECO:0000256" key="9">
    <source>
        <dbReference type="ARBA" id="ARBA00023125"/>
    </source>
</evidence>
<dbReference type="InterPro" id="IPR036390">
    <property type="entry name" value="WH_DNA-bd_sf"/>
</dbReference>
<dbReference type="InterPro" id="IPR036388">
    <property type="entry name" value="WH-like_DNA-bd_sf"/>
</dbReference>
<gene>
    <name evidence="12" type="ORF">NIES267_03510</name>
</gene>
<evidence type="ECO:0000259" key="11">
    <source>
        <dbReference type="PROSITE" id="PS50949"/>
    </source>
</evidence>
<evidence type="ECO:0000256" key="6">
    <source>
        <dbReference type="ARBA" id="ARBA00022679"/>
    </source>
</evidence>
<sequence>MKIPLDRKSREPIYLQIKDKISRLIKSGALQPEERLPSIRSLAQILQVNKLTILEAYSILQADGIIFSRQGSGYFVNKSNMNLTTSTNMKSTFAPAQNVIISESAGNSFFDIHMSAVQAQINERIINFSYGLPRPPQDMALIGRRTITNSIDSLFAYDIPHGQASLRRQVAQLLVQQGLEITADNLIITSGCQQAISLTMQYFLQKDDWVIVESPTYHGAISILENIGARIIGIPMNAEGMNLELLEKYLKSHRPKLIYTISTQHNPTGIATSQSHRKQLLELAEKYQCPILEDNAYEGLNFEPVPPPIKALDKQDLVTYAGTFSKTLIPGLRVGYMVVTGRHYQPLVERKLMDDVHTSTISQAIVSEYLSSGHYRRHRKKLQTENLLCRNLMLQAMEKYFPQEAKWTVPNGGLFLWVQLPDNIDISEIRQQAIKEKVLFASGSAFFPDKQGYPAMRLSFSNTSESEIDLGISILGKLLKKCIYTGCDNYLNQQLLI</sequence>
<protein>
    <submittedName>
        <fullName evidence="12">GntR family transcriptional regulator</fullName>
    </submittedName>
</protein>
<dbReference type="InterPro" id="IPR000524">
    <property type="entry name" value="Tscrpt_reg_HTH_GntR"/>
</dbReference>
<dbReference type="InterPro" id="IPR051446">
    <property type="entry name" value="HTH_trans_reg/aminotransferase"/>
</dbReference>
<dbReference type="PANTHER" id="PTHR46577">
    <property type="entry name" value="HTH-TYPE TRANSCRIPTIONAL REGULATORY PROTEIN GABR"/>
    <property type="match status" value="1"/>
</dbReference>
<dbReference type="CDD" id="cd07377">
    <property type="entry name" value="WHTH_GntR"/>
    <property type="match status" value="1"/>
</dbReference>
<comment type="subunit">
    <text evidence="4">Homodimer.</text>
</comment>
<dbReference type="SUPFAM" id="SSF53383">
    <property type="entry name" value="PLP-dependent transferases"/>
    <property type="match status" value="1"/>
</dbReference>
<dbReference type="EMBL" id="AP018227">
    <property type="protein sequence ID" value="BAY80886.1"/>
    <property type="molecule type" value="Genomic_DNA"/>
</dbReference>
<evidence type="ECO:0000256" key="1">
    <source>
        <dbReference type="ARBA" id="ARBA00001933"/>
    </source>
</evidence>
<keyword evidence="9" id="KW-0238">DNA-binding</keyword>
<dbReference type="InterPro" id="IPR015421">
    <property type="entry name" value="PyrdxlP-dep_Trfase_major"/>
</dbReference>
<evidence type="ECO:0000256" key="10">
    <source>
        <dbReference type="ARBA" id="ARBA00023163"/>
    </source>
</evidence>
<evidence type="ECO:0000256" key="3">
    <source>
        <dbReference type="ARBA" id="ARBA00007441"/>
    </source>
</evidence>
<comment type="similarity">
    <text evidence="3">Belongs to the class-I pyridoxal-phosphate-dependent aminotransferase family.</text>
</comment>
<dbReference type="FunFam" id="3.40.640.10:FF:000053">
    <property type="entry name" value="Aminotransferase, class I"/>
    <property type="match status" value="1"/>
</dbReference>
<dbReference type="InterPro" id="IPR015424">
    <property type="entry name" value="PyrdxlP-dep_Trfase"/>
</dbReference>
<comment type="similarity">
    <text evidence="2">In the C-terminal section; belongs to the class-I pyridoxal-phosphate-dependent aminotransferase family.</text>
</comment>
<dbReference type="Pfam" id="PF00392">
    <property type="entry name" value="GntR"/>
    <property type="match status" value="1"/>
</dbReference>
<proteinExistence type="inferred from homology"/>
<evidence type="ECO:0000256" key="5">
    <source>
        <dbReference type="ARBA" id="ARBA00022576"/>
    </source>
</evidence>
<dbReference type="GO" id="GO:0003677">
    <property type="term" value="F:DNA binding"/>
    <property type="evidence" value="ECO:0007669"/>
    <property type="project" value="UniProtKB-KW"/>
</dbReference>
<dbReference type="PROSITE" id="PS50949">
    <property type="entry name" value="HTH_GNTR"/>
    <property type="match status" value="1"/>
</dbReference>
<name>A0A1Z4LI21_9CYAN</name>
<keyword evidence="10" id="KW-0804">Transcription</keyword>
<accession>A0A1Z4LI21</accession>
<dbReference type="PANTHER" id="PTHR46577:SF2">
    <property type="entry name" value="TRANSCRIPTIONAL REGULATORY PROTEIN"/>
    <property type="match status" value="1"/>
</dbReference>
<dbReference type="InterPro" id="IPR015422">
    <property type="entry name" value="PyrdxlP-dep_Trfase_small"/>
</dbReference>
<keyword evidence="6" id="KW-0808">Transferase</keyword>
<evidence type="ECO:0000256" key="4">
    <source>
        <dbReference type="ARBA" id="ARBA00011738"/>
    </source>
</evidence>
<dbReference type="SUPFAM" id="SSF46785">
    <property type="entry name" value="Winged helix' DNA-binding domain"/>
    <property type="match status" value="1"/>
</dbReference>
<dbReference type="SMART" id="SM00345">
    <property type="entry name" value="HTH_GNTR"/>
    <property type="match status" value="1"/>
</dbReference>
<dbReference type="Pfam" id="PF00155">
    <property type="entry name" value="Aminotran_1_2"/>
    <property type="match status" value="1"/>
</dbReference>
<dbReference type="GO" id="GO:0030170">
    <property type="term" value="F:pyridoxal phosphate binding"/>
    <property type="evidence" value="ECO:0007669"/>
    <property type="project" value="InterPro"/>
</dbReference>
<feature type="domain" description="HTH gntR-type" evidence="11">
    <location>
        <begin position="11"/>
        <end position="79"/>
    </location>
</feature>
<comment type="cofactor">
    <cofactor evidence="1">
        <name>pyridoxal 5'-phosphate</name>
        <dbReference type="ChEBI" id="CHEBI:597326"/>
    </cofactor>
</comment>